<gene>
    <name evidence="2" type="ORF">PoB_006109300</name>
</gene>
<protein>
    <submittedName>
        <fullName evidence="2">Uncharacterized protein</fullName>
    </submittedName>
</protein>
<proteinExistence type="predicted"/>
<feature type="region of interest" description="Disordered" evidence="1">
    <location>
        <begin position="1"/>
        <end position="66"/>
    </location>
</feature>
<feature type="compositionally biased region" description="Polar residues" evidence="1">
    <location>
        <begin position="1"/>
        <end position="19"/>
    </location>
</feature>
<feature type="compositionally biased region" description="Polar residues" evidence="1">
    <location>
        <begin position="55"/>
        <end position="64"/>
    </location>
</feature>
<sequence>MRQTKSYPSLWTPAASQGRQPLGRSEGGRISIEAGQIIKQQQQREKPMKKKKIQSENSTAQSDNGVLRGANAHQFSPAVVVESSNHPLQLQWNRRAIISHLYR</sequence>
<dbReference type="AlphaFoldDB" id="A0AAV4CRP9"/>
<accession>A0AAV4CRP9</accession>
<dbReference type="EMBL" id="BLXT01006926">
    <property type="protein sequence ID" value="GFO34588.1"/>
    <property type="molecule type" value="Genomic_DNA"/>
</dbReference>
<organism evidence="2 3">
    <name type="scientific">Plakobranchus ocellatus</name>
    <dbReference type="NCBI Taxonomy" id="259542"/>
    <lineage>
        <taxon>Eukaryota</taxon>
        <taxon>Metazoa</taxon>
        <taxon>Spiralia</taxon>
        <taxon>Lophotrochozoa</taxon>
        <taxon>Mollusca</taxon>
        <taxon>Gastropoda</taxon>
        <taxon>Heterobranchia</taxon>
        <taxon>Euthyneura</taxon>
        <taxon>Panpulmonata</taxon>
        <taxon>Sacoglossa</taxon>
        <taxon>Placobranchoidea</taxon>
        <taxon>Plakobranchidae</taxon>
        <taxon>Plakobranchus</taxon>
    </lineage>
</organism>
<reference evidence="2 3" key="1">
    <citation type="journal article" date="2021" name="Elife">
        <title>Chloroplast acquisition without the gene transfer in kleptoplastic sea slugs, Plakobranchus ocellatus.</title>
        <authorList>
            <person name="Maeda T."/>
            <person name="Takahashi S."/>
            <person name="Yoshida T."/>
            <person name="Shimamura S."/>
            <person name="Takaki Y."/>
            <person name="Nagai Y."/>
            <person name="Toyoda A."/>
            <person name="Suzuki Y."/>
            <person name="Arimoto A."/>
            <person name="Ishii H."/>
            <person name="Satoh N."/>
            <person name="Nishiyama T."/>
            <person name="Hasebe M."/>
            <person name="Maruyama T."/>
            <person name="Minagawa J."/>
            <person name="Obokata J."/>
            <person name="Shigenobu S."/>
        </authorList>
    </citation>
    <scope>NUCLEOTIDE SEQUENCE [LARGE SCALE GENOMIC DNA]</scope>
</reference>
<evidence type="ECO:0000313" key="2">
    <source>
        <dbReference type="EMBL" id="GFO34588.1"/>
    </source>
</evidence>
<name>A0AAV4CRP9_9GAST</name>
<dbReference type="Proteomes" id="UP000735302">
    <property type="component" value="Unassembled WGS sequence"/>
</dbReference>
<comment type="caution">
    <text evidence="2">The sequence shown here is derived from an EMBL/GenBank/DDBJ whole genome shotgun (WGS) entry which is preliminary data.</text>
</comment>
<evidence type="ECO:0000256" key="1">
    <source>
        <dbReference type="SAM" id="MobiDB-lite"/>
    </source>
</evidence>
<evidence type="ECO:0000313" key="3">
    <source>
        <dbReference type="Proteomes" id="UP000735302"/>
    </source>
</evidence>
<keyword evidence="3" id="KW-1185">Reference proteome</keyword>